<organism evidence="4 6">
    <name type="scientific">Thiomonas arsenitoxydans (strain DSM 22701 / CIP 110005 / 3As)</name>
    <dbReference type="NCBI Taxonomy" id="426114"/>
    <lineage>
        <taxon>Bacteria</taxon>
        <taxon>Pseudomonadati</taxon>
        <taxon>Pseudomonadota</taxon>
        <taxon>Betaproteobacteria</taxon>
        <taxon>Burkholderiales</taxon>
        <taxon>Thiomonas</taxon>
    </lineage>
</organism>
<dbReference type="Proteomes" id="UP000078599">
    <property type="component" value="Unassembled WGS sequence"/>
</dbReference>
<dbReference type="GO" id="GO:0004048">
    <property type="term" value="F:anthranilate phosphoribosyltransferase activity"/>
    <property type="evidence" value="ECO:0007669"/>
    <property type="project" value="UniProtKB-EC"/>
</dbReference>
<keyword evidence="7" id="KW-1185">Reference proteome</keyword>
<dbReference type="Gene3D" id="1.20.970.10">
    <property type="entry name" value="Transferase, Pyrimidine Nucleoside Phosphorylase, Chain C"/>
    <property type="match status" value="1"/>
</dbReference>
<reference evidence="5 7" key="4">
    <citation type="submission" date="2015-03" db="EMBL/GenBank/DDBJ databases">
        <authorList>
            <person name="Regsiter A."/>
            <person name="william w."/>
        </authorList>
    </citation>
    <scope>NUCLEOTIDE SEQUENCE [LARGE SCALE GENOMIC DNA]</scope>
    <source>
        <strain evidence="5 7">CB1</strain>
    </source>
</reference>
<dbReference type="HOGENOM" id="CLU_068658_0_0_4"/>
<dbReference type="EC" id="2.4.2.18" evidence="4"/>
<dbReference type="NCBIfam" id="NF006005">
    <property type="entry name" value="PRK08136.1"/>
    <property type="match status" value="1"/>
</dbReference>
<dbReference type="Gene3D" id="3.40.1030.10">
    <property type="entry name" value="Nucleoside phosphorylase/phosphoribosyltransferase catalytic domain"/>
    <property type="match status" value="1"/>
</dbReference>
<evidence type="ECO:0000313" key="5">
    <source>
        <dbReference type="EMBL" id="CQR30900.1"/>
    </source>
</evidence>
<feature type="domain" description="Glycosyl transferase family 3 N-terminal" evidence="3">
    <location>
        <begin position="34"/>
        <end position="88"/>
    </location>
</feature>
<dbReference type="AlphaFoldDB" id="D6CNQ0"/>
<dbReference type="eggNOG" id="COG0547">
    <property type="taxonomic scope" value="Bacteria"/>
</dbReference>
<dbReference type="InterPro" id="IPR017459">
    <property type="entry name" value="Glycosyl_Trfase_fam3_N_dom"/>
</dbReference>
<sequence length="356" mass="38684">MFNPASQLPIALETGPGRFNPEALSMLRTIGRGADGSRNLSREQARILMGWLLRREVSDAQIGGLLLALRMKGESAEELEGFTLAVQQTIAPMVVRTARPVVVIPSANGARRLPNQVPLLAALLREQDFPVLVIDAPSTEHGRLPTEPLWKALGMHVASGVEQAQQWLEQNEAVLLPLNTLSPELHRLLQWRNVLGVRNGGHSVVKMLNPLQSPSLLVTAYTHPEYAQLMQEVLLALRQPALLLRGCEGEAVGHPNRDTERLSLYADGAVQKWPAGAPFIPCPHMPDGLDLNASADWTHAVLDGYLLPPEPLARQMASIRNMCEAIMAPASTGANALAIATPLTCSRAEDPHAQPR</sequence>
<dbReference type="RefSeq" id="WP_013107422.1">
    <property type="nucleotide sequence ID" value="NC_014145.1"/>
</dbReference>
<dbReference type="PANTHER" id="PTHR43285">
    <property type="entry name" value="ANTHRANILATE PHOSPHORIBOSYLTRANSFERASE"/>
    <property type="match status" value="1"/>
</dbReference>
<accession>D6CNQ0</accession>
<evidence type="ECO:0000313" key="4">
    <source>
        <dbReference type="EMBL" id="CAZ90178.1"/>
    </source>
</evidence>
<dbReference type="Pfam" id="PF02885">
    <property type="entry name" value="Glycos_trans_3N"/>
    <property type="match status" value="1"/>
</dbReference>
<dbReference type="GO" id="GO:0005829">
    <property type="term" value="C:cytosol"/>
    <property type="evidence" value="ECO:0007669"/>
    <property type="project" value="TreeGrafter"/>
</dbReference>
<proteinExistence type="predicted"/>
<reference evidence="6" key="2">
    <citation type="journal article" date="2010" name="PLoS Genet.">
        <title>Structure, function, and evolution of the Thiomonas spp. genome.</title>
        <authorList>
            <person name="Arsene-Ploetze F."/>
            <person name="Koechler S."/>
            <person name="Marchal M."/>
            <person name="Coppee J.Y."/>
            <person name="Chandler M."/>
            <person name="Bonnefoy V."/>
            <person name="Brochier-Armanet C."/>
            <person name="Barakat M."/>
            <person name="Barbe V."/>
            <person name="Battaglia-Brunet F."/>
            <person name="Bruneel O."/>
            <person name="Bryan C.G."/>
            <person name="Cleiss-Arnold J."/>
            <person name="Cruveiller S."/>
            <person name="Erhardt M."/>
            <person name="Heinrich-Salmeron A."/>
            <person name="Hommais F."/>
            <person name="Joulian C."/>
            <person name="Krin E."/>
            <person name="Lieutaud A."/>
            <person name="Lievremont D."/>
            <person name="Michel C."/>
            <person name="Muller D."/>
            <person name="Ortet P."/>
            <person name="Proux C."/>
            <person name="Siguier P."/>
            <person name="Roche D."/>
            <person name="Rouy Z."/>
            <person name="Salvignol G."/>
            <person name="Slyemi D."/>
            <person name="Talla E."/>
            <person name="Weiss S."/>
            <person name="Weissenbach J."/>
            <person name="Medigue C."/>
            <person name="Bertin P.N."/>
        </authorList>
    </citation>
    <scope>NUCLEOTIDE SEQUENCE [LARGE SCALE GENOMIC DNA]</scope>
    <source>
        <strain evidence="6">DSM 22701 / CIP 110005 / 3As</strain>
    </source>
</reference>
<gene>
    <name evidence="4" type="ordered locus">THI_3595</name>
    <name evidence="5" type="ORF">THICB1_160018</name>
</gene>
<evidence type="ECO:0000256" key="2">
    <source>
        <dbReference type="ARBA" id="ARBA00022679"/>
    </source>
</evidence>
<dbReference type="SUPFAM" id="SSF47648">
    <property type="entry name" value="Nucleoside phosphorylase/phosphoribosyltransferase N-terminal domain"/>
    <property type="match status" value="1"/>
</dbReference>
<evidence type="ECO:0000313" key="7">
    <source>
        <dbReference type="Proteomes" id="UP000078599"/>
    </source>
</evidence>
<reference evidence="4" key="3">
    <citation type="submission" date="2010-07" db="EMBL/GenBank/DDBJ databases">
        <authorList>
            <person name="Genoscope - CEA"/>
        </authorList>
    </citation>
    <scope>NUCLEOTIDE SEQUENCE</scope>
    <source>
        <strain evidence="4">3As</strain>
    </source>
</reference>
<dbReference type="Proteomes" id="UP000002372">
    <property type="component" value="Chromosome"/>
</dbReference>
<dbReference type="KEGG" id="thi:THI_3595"/>
<dbReference type="InterPro" id="IPR036320">
    <property type="entry name" value="Glycosyl_Trfase_fam3_N_dom_sf"/>
</dbReference>
<evidence type="ECO:0000313" key="6">
    <source>
        <dbReference type="Proteomes" id="UP000002372"/>
    </source>
</evidence>
<dbReference type="SUPFAM" id="SSF52418">
    <property type="entry name" value="Nucleoside phosphorylase/phosphoribosyltransferase catalytic domain"/>
    <property type="match status" value="1"/>
</dbReference>
<keyword evidence="1 4" id="KW-0328">Glycosyltransferase</keyword>
<dbReference type="EMBL" id="FP475956">
    <property type="protein sequence ID" value="CAZ90178.1"/>
    <property type="molecule type" value="Genomic_DNA"/>
</dbReference>
<dbReference type="InterPro" id="IPR005940">
    <property type="entry name" value="Anthranilate_Pribosyl_Tfrase"/>
</dbReference>
<keyword evidence="2 4" id="KW-0808">Transferase</keyword>
<reference key="1">
    <citation type="submission" date="2009-07" db="EMBL/GenBank/DDBJ databases">
        <authorList>
            <person name="Genoscope - CEA"/>
        </authorList>
    </citation>
    <scope>NUCLEOTIDE SEQUENCE</scope>
    <source>
        <strain>3As</strain>
    </source>
</reference>
<dbReference type="GO" id="GO:0000162">
    <property type="term" value="P:L-tryptophan biosynthetic process"/>
    <property type="evidence" value="ECO:0007669"/>
    <property type="project" value="InterPro"/>
</dbReference>
<dbReference type="EMBL" id="CTRI01000008">
    <property type="protein sequence ID" value="CQR30900.1"/>
    <property type="molecule type" value="Genomic_DNA"/>
</dbReference>
<name>D6CNQ0_THIA3</name>
<dbReference type="PANTHER" id="PTHR43285:SF4">
    <property type="entry name" value="TRANSFERASE"/>
    <property type="match status" value="1"/>
</dbReference>
<dbReference type="InterPro" id="IPR035902">
    <property type="entry name" value="Nuc_phospho_transferase"/>
</dbReference>
<evidence type="ECO:0000259" key="3">
    <source>
        <dbReference type="Pfam" id="PF02885"/>
    </source>
</evidence>
<evidence type="ECO:0000256" key="1">
    <source>
        <dbReference type="ARBA" id="ARBA00022676"/>
    </source>
</evidence>
<protein>
    <submittedName>
        <fullName evidence="4">Anthranilate phosphoribosyltransferase</fullName>
        <ecNumber evidence="4">2.4.2.18</ecNumber>
    </submittedName>
</protein>
<dbReference type="OrthoDB" id="9768896at2"/>